<dbReference type="OrthoDB" id="9893603at2759"/>
<dbReference type="PROSITE" id="PS00022">
    <property type="entry name" value="EGF_1"/>
    <property type="match status" value="1"/>
</dbReference>
<evidence type="ECO:0000313" key="7">
    <source>
        <dbReference type="Proteomes" id="UP000245119"/>
    </source>
</evidence>
<reference evidence="6 7" key="1">
    <citation type="submission" date="2018-04" db="EMBL/GenBank/DDBJ databases">
        <title>The genome of golden apple snail Pomacea canaliculata provides insight into stress tolerance and invasive adaptation.</title>
        <authorList>
            <person name="Liu C."/>
            <person name="Liu B."/>
            <person name="Ren Y."/>
            <person name="Zhang Y."/>
            <person name="Wang H."/>
            <person name="Li S."/>
            <person name="Jiang F."/>
            <person name="Yin L."/>
            <person name="Zhang G."/>
            <person name="Qian W."/>
            <person name="Fan W."/>
        </authorList>
    </citation>
    <scope>NUCLEOTIDE SEQUENCE [LARGE SCALE GENOMIC DNA]</scope>
    <source>
        <strain evidence="6">SZHN2017</strain>
        <tissue evidence="6">Muscle</tissue>
    </source>
</reference>
<keyword evidence="4" id="KW-0325">Glycoprotein</keyword>
<evidence type="ECO:0000256" key="3">
    <source>
        <dbReference type="ARBA" id="ARBA00023157"/>
    </source>
</evidence>
<evidence type="ECO:0000256" key="1">
    <source>
        <dbReference type="ARBA" id="ARBA00007384"/>
    </source>
</evidence>
<evidence type="ECO:0000259" key="5">
    <source>
        <dbReference type="PROSITE" id="PS00022"/>
    </source>
</evidence>
<proteinExistence type="inferred from homology"/>
<dbReference type="GO" id="GO:0007165">
    <property type="term" value="P:signal transduction"/>
    <property type="evidence" value="ECO:0007669"/>
    <property type="project" value="UniProtKB-ARBA"/>
</dbReference>
<organism evidence="6 7">
    <name type="scientific">Pomacea canaliculata</name>
    <name type="common">Golden apple snail</name>
    <dbReference type="NCBI Taxonomy" id="400727"/>
    <lineage>
        <taxon>Eukaryota</taxon>
        <taxon>Metazoa</taxon>
        <taxon>Spiralia</taxon>
        <taxon>Lophotrochozoa</taxon>
        <taxon>Mollusca</taxon>
        <taxon>Gastropoda</taxon>
        <taxon>Caenogastropoda</taxon>
        <taxon>Architaenioglossa</taxon>
        <taxon>Ampullarioidea</taxon>
        <taxon>Ampullariidae</taxon>
        <taxon>Pomacea</taxon>
    </lineage>
</organism>
<keyword evidence="2" id="KW-0245">EGF-like domain</keyword>
<keyword evidence="7" id="KW-1185">Reference proteome</keyword>
<evidence type="ECO:0000313" key="6">
    <source>
        <dbReference type="EMBL" id="PVD22835.1"/>
    </source>
</evidence>
<dbReference type="Gene3D" id="2.10.25.10">
    <property type="entry name" value="Laminin"/>
    <property type="match status" value="1"/>
</dbReference>
<dbReference type="EMBL" id="PZQS01000010">
    <property type="protein sequence ID" value="PVD22835.1"/>
    <property type="molecule type" value="Genomic_DNA"/>
</dbReference>
<feature type="domain" description="EGF-like" evidence="5">
    <location>
        <begin position="26"/>
        <end position="37"/>
    </location>
</feature>
<dbReference type="InterPro" id="IPR019011">
    <property type="entry name" value="Cryptic/Cripto_CFC-dom"/>
</dbReference>
<dbReference type="Proteomes" id="UP000245119">
    <property type="component" value="Linkage Group LG10"/>
</dbReference>
<gene>
    <name evidence="6" type="ORF">C0Q70_16091</name>
</gene>
<keyword evidence="3" id="KW-1015">Disulfide bond</keyword>
<protein>
    <recommendedName>
        <fullName evidence="5">EGF-like domain-containing protein</fullName>
    </recommendedName>
</protein>
<sequence>MKPKLQHDQSKPCCFNGGLCVLGSFCHCPEDFYGRQCEYKLGRQPCGNVPHLRWVKAGCNLCQCIDGHMACFPRAFGGCDHLPMKEANPWDYKDDMVIFPTDTGHKSDDDYYDDYDTNGSTSSCFHTWEGSHLVWTLLLIIWRLLT</sequence>
<evidence type="ECO:0000256" key="2">
    <source>
        <dbReference type="ARBA" id="ARBA00022536"/>
    </source>
</evidence>
<name>A0A2T7NNT5_POMCA</name>
<comment type="similarity">
    <text evidence="1">Belongs to the EGF-CFC (Cripto-1/FRL1/Cryptic) family.</text>
</comment>
<accession>A0A2T7NNT5</accession>
<dbReference type="STRING" id="400727.A0A2T7NNT5"/>
<dbReference type="AlphaFoldDB" id="A0A2T7NNT5"/>
<evidence type="ECO:0000256" key="4">
    <source>
        <dbReference type="ARBA" id="ARBA00023180"/>
    </source>
</evidence>
<dbReference type="Pfam" id="PF09443">
    <property type="entry name" value="CFC"/>
    <property type="match status" value="1"/>
</dbReference>
<dbReference type="SUPFAM" id="SSF57196">
    <property type="entry name" value="EGF/Laminin"/>
    <property type="match status" value="2"/>
</dbReference>
<comment type="caution">
    <text evidence="6">The sequence shown here is derived from an EMBL/GenBank/DDBJ whole genome shotgun (WGS) entry which is preliminary data.</text>
</comment>
<dbReference type="InterPro" id="IPR000742">
    <property type="entry name" value="EGF"/>
</dbReference>